<dbReference type="Proteomes" id="UP000004508">
    <property type="component" value="Unassembled WGS sequence"/>
</dbReference>
<gene>
    <name evidence="2" type="ORF">Krac_10878</name>
</gene>
<dbReference type="OrthoDB" id="161036at2"/>
<accession>D6TIS2</accession>
<evidence type="ECO:0000313" key="2">
    <source>
        <dbReference type="EMBL" id="EFH89329.1"/>
    </source>
</evidence>
<keyword evidence="3" id="KW-1185">Reference proteome</keyword>
<dbReference type="AlphaFoldDB" id="D6TIS2"/>
<reference evidence="2 3" key="1">
    <citation type="journal article" date="2011" name="Stand. Genomic Sci.">
        <title>Non-contiguous finished genome sequence and contextual data of the filamentous soil bacterium Ktedonobacter racemifer type strain (SOSP1-21).</title>
        <authorList>
            <person name="Chang Y.J."/>
            <person name="Land M."/>
            <person name="Hauser L."/>
            <person name="Chertkov O."/>
            <person name="Del Rio T.G."/>
            <person name="Nolan M."/>
            <person name="Copeland A."/>
            <person name="Tice H."/>
            <person name="Cheng J.F."/>
            <person name="Lucas S."/>
            <person name="Han C."/>
            <person name="Goodwin L."/>
            <person name="Pitluck S."/>
            <person name="Ivanova N."/>
            <person name="Ovchinikova G."/>
            <person name="Pati A."/>
            <person name="Chen A."/>
            <person name="Palaniappan K."/>
            <person name="Mavromatis K."/>
            <person name="Liolios K."/>
            <person name="Brettin T."/>
            <person name="Fiebig A."/>
            <person name="Rohde M."/>
            <person name="Abt B."/>
            <person name="Goker M."/>
            <person name="Detter J.C."/>
            <person name="Woyke T."/>
            <person name="Bristow J."/>
            <person name="Eisen J.A."/>
            <person name="Markowitz V."/>
            <person name="Hugenholtz P."/>
            <person name="Kyrpides N.C."/>
            <person name="Klenk H.P."/>
            <person name="Lapidus A."/>
        </authorList>
    </citation>
    <scope>NUCLEOTIDE SEQUENCE [LARGE SCALE GENOMIC DNA]</scope>
    <source>
        <strain evidence="3">DSM 44963</strain>
    </source>
</reference>
<dbReference type="EMBL" id="ADVG01000001">
    <property type="protein sequence ID" value="EFH89329.1"/>
    <property type="molecule type" value="Genomic_DNA"/>
</dbReference>
<keyword evidence="1" id="KW-0812">Transmembrane</keyword>
<evidence type="ECO:0000256" key="1">
    <source>
        <dbReference type="SAM" id="Phobius"/>
    </source>
</evidence>
<dbReference type="STRING" id="485913.Krac_10878"/>
<feature type="transmembrane region" description="Helical" evidence="1">
    <location>
        <begin position="133"/>
        <end position="151"/>
    </location>
</feature>
<feature type="transmembrane region" description="Helical" evidence="1">
    <location>
        <begin position="94"/>
        <end position="121"/>
    </location>
</feature>
<feature type="transmembrane region" description="Helical" evidence="1">
    <location>
        <begin position="68"/>
        <end position="87"/>
    </location>
</feature>
<keyword evidence="1" id="KW-1133">Transmembrane helix</keyword>
<feature type="transmembrane region" description="Helical" evidence="1">
    <location>
        <begin position="21"/>
        <end position="48"/>
    </location>
</feature>
<dbReference type="InParanoid" id="D6TIS2"/>
<proteinExistence type="predicted"/>
<comment type="caution">
    <text evidence="2">The sequence shown here is derived from an EMBL/GenBank/DDBJ whole genome shotgun (WGS) entry which is preliminary data.</text>
</comment>
<name>D6TIS2_KTERA</name>
<organism evidence="2 3">
    <name type="scientific">Ktedonobacter racemifer DSM 44963</name>
    <dbReference type="NCBI Taxonomy" id="485913"/>
    <lineage>
        <taxon>Bacteria</taxon>
        <taxon>Bacillati</taxon>
        <taxon>Chloroflexota</taxon>
        <taxon>Ktedonobacteria</taxon>
        <taxon>Ktedonobacterales</taxon>
        <taxon>Ktedonobacteraceae</taxon>
        <taxon>Ktedonobacter</taxon>
    </lineage>
</organism>
<dbReference type="RefSeq" id="WP_007905863.1">
    <property type="nucleotide sequence ID" value="NZ_ADVG01000001.1"/>
</dbReference>
<evidence type="ECO:0000313" key="3">
    <source>
        <dbReference type="Proteomes" id="UP000004508"/>
    </source>
</evidence>
<protein>
    <submittedName>
        <fullName evidence="2">Uncharacterized protein</fullName>
    </submittedName>
</protein>
<keyword evidence="1" id="KW-0472">Membrane</keyword>
<sequence length="154" mass="16737">MLSTSTRAPEKRAAQKISKEKYIDTAIIACVLLETIIVTLALIPAQLWTRLLPQSSGAALNGPFPASIAPLITALLYLLPAIIGFLCRNWQKALLFATLPAWIGLGLFLIAATSKVGIFYLVSTDHVTENVSVLELFAALGSMGWLARQIFKLR</sequence>